<dbReference type="EMBL" id="JAAGAX010000005">
    <property type="protein sequence ID" value="KAF2316836.1"/>
    <property type="molecule type" value="Genomic_DNA"/>
</dbReference>
<dbReference type="GO" id="GO:0016592">
    <property type="term" value="C:mediator complex"/>
    <property type="evidence" value="ECO:0007669"/>
    <property type="project" value="TreeGrafter"/>
</dbReference>
<keyword evidence="7" id="KW-1185">Reference proteome</keyword>
<evidence type="ECO:0000256" key="3">
    <source>
        <dbReference type="ARBA" id="ARBA00023015"/>
    </source>
</evidence>
<dbReference type="GO" id="GO:0010628">
    <property type="term" value="P:positive regulation of gene expression"/>
    <property type="evidence" value="ECO:0007669"/>
    <property type="project" value="TreeGrafter"/>
</dbReference>
<name>A0A6A6MWW2_HEVBR</name>
<dbReference type="AlphaFoldDB" id="A0A6A6MWW2"/>
<sequence length="177" mass="20291">MLNRLVNCNQRQHGVEECDCVKSCIPDKALTEQLHSCLDVFWLLVDENKCRVPFYELLCSGLLFIETIPDDEALFTLILESHRRQDMMATHIQMQMLEQHLHCPTFGIHRILSQITPNISVEAVANLRYSPITYPSVLGEPLHGEDLPNSIQKGSLECERAFRCIRHALRTTPPPDQ</sequence>
<accession>A0A6A6MWW2</accession>
<evidence type="ECO:0000256" key="1">
    <source>
        <dbReference type="ARBA" id="ARBA00004123"/>
    </source>
</evidence>
<comment type="caution">
    <text evidence="6">The sequence shown here is derived from an EMBL/GenBank/DDBJ whole genome shotgun (WGS) entry which is preliminary data.</text>
</comment>
<dbReference type="Proteomes" id="UP000467840">
    <property type="component" value="Chromosome 15"/>
</dbReference>
<dbReference type="GO" id="GO:0006357">
    <property type="term" value="P:regulation of transcription by RNA polymerase II"/>
    <property type="evidence" value="ECO:0007669"/>
    <property type="project" value="TreeGrafter"/>
</dbReference>
<keyword evidence="5" id="KW-0539">Nucleus</keyword>
<proteinExistence type="inferred from homology"/>
<dbReference type="InterPro" id="IPR021629">
    <property type="entry name" value="Mediator_Med23"/>
</dbReference>
<keyword evidence="3" id="KW-0805">Transcription regulation</keyword>
<keyword evidence="4" id="KW-0804">Transcription</keyword>
<dbReference type="PANTHER" id="PTHR12691:SF10">
    <property type="entry name" value="MEDIATOR OF RNA POLYMERASE II TRANSCRIPTION SUBUNIT 23"/>
    <property type="match status" value="1"/>
</dbReference>
<gene>
    <name evidence="6" type="ORF">GH714_042177</name>
</gene>
<evidence type="ECO:0000256" key="5">
    <source>
        <dbReference type="ARBA" id="ARBA00023242"/>
    </source>
</evidence>
<dbReference type="GO" id="GO:0005667">
    <property type="term" value="C:transcription regulator complex"/>
    <property type="evidence" value="ECO:0007669"/>
    <property type="project" value="TreeGrafter"/>
</dbReference>
<evidence type="ECO:0000313" key="6">
    <source>
        <dbReference type="EMBL" id="KAF2316836.1"/>
    </source>
</evidence>
<reference evidence="6 7" key="1">
    <citation type="journal article" date="2020" name="Mol. Plant">
        <title>The Chromosome-Based Rubber Tree Genome Provides New Insights into Spurge Genome Evolution and Rubber Biosynthesis.</title>
        <authorList>
            <person name="Liu J."/>
            <person name="Shi C."/>
            <person name="Shi C.C."/>
            <person name="Li W."/>
            <person name="Zhang Q.J."/>
            <person name="Zhang Y."/>
            <person name="Li K."/>
            <person name="Lu H.F."/>
            <person name="Shi C."/>
            <person name="Zhu S.T."/>
            <person name="Xiao Z.Y."/>
            <person name="Nan H."/>
            <person name="Yue Y."/>
            <person name="Zhu X.G."/>
            <person name="Wu Y."/>
            <person name="Hong X.N."/>
            <person name="Fan G.Y."/>
            <person name="Tong Y."/>
            <person name="Zhang D."/>
            <person name="Mao C.L."/>
            <person name="Liu Y.L."/>
            <person name="Hao S.J."/>
            <person name="Liu W.Q."/>
            <person name="Lv M.Q."/>
            <person name="Zhang H.B."/>
            <person name="Liu Y."/>
            <person name="Hu-Tang G.R."/>
            <person name="Wang J.P."/>
            <person name="Wang J.H."/>
            <person name="Sun Y.H."/>
            <person name="Ni S.B."/>
            <person name="Chen W.B."/>
            <person name="Zhang X.C."/>
            <person name="Jiao Y.N."/>
            <person name="Eichler E.E."/>
            <person name="Li G.H."/>
            <person name="Liu X."/>
            <person name="Gao L.Z."/>
        </authorList>
    </citation>
    <scope>NUCLEOTIDE SEQUENCE [LARGE SCALE GENOMIC DNA]</scope>
    <source>
        <strain evidence="7">cv. GT1</strain>
        <tissue evidence="6">Leaf</tissue>
    </source>
</reference>
<protein>
    <submittedName>
        <fullName evidence="6">Uncharacterized protein</fullName>
    </submittedName>
</protein>
<organism evidence="6 7">
    <name type="scientific">Hevea brasiliensis</name>
    <name type="common">Para rubber tree</name>
    <name type="synonym">Siphonia brasiliensis</name>
    <dbReference type="NCBI Taxonomy" id="3981"/>
    <lineage>
        <taxon>Eukaryota</taxon>
        <taxon>Viridiplantae</taxon>
        <taxon>Streptophyta</taxon>
        <taxon>Embryophyta</taxon>
        <taxon>Tracheophyta</taxon>
        <taxon>Spermatophyta</taxon>
        <taxon>Magnoliopsida</taxon>
        <taxon>eudicotyledons</taxon>
        <taxon>Gunneridae</taxon>
        <taxon>Pentapetalae</taxon>
        <taxon>rosids</taxon>
        <taxon>fabids</taxon>
        <taxon>Malpighiales</taxon>
        <taxon>Euphorbiaceae</taxon>
        <taxon>Crotonoideae</taxon>
        <taxon>Micrandreae</taxon>
        <taxon>Hevea</taxon>
    </lineage>
</organism>
<dbReference type="PANTHER" id="PTHR12691">
    <property type="entry name" value="MEDIATOR OF RNA POLYMERASE II TRANSCRIPTION SUBUNIT 23"/>
    <property type="match status" value="1"/>
</dbReference>
<evidence type="ECO:0000256" key="4">
    <source>
        <dbReference type="ARBA" id="ARBA00023163"/>
    </source>
</evidence>
<comment type="subcellular location">
    <subcellularLocation>
        <location evidence="1">Nucleus</location>
    </subcellularLocation>
</comment>
<evidence type="ECO:0000313" key="7">
    <source>
        <dbReference type="Proteomes" id="UP000467840"/>
    </source>
</evidence>
<comment type="similarity">
    <text evidence="2">Belongs to the Mediator complex subunit 23 family.</text>
</comment>
<evidence type="ECO:0000256" key="2">
    <source>
        <dbReference type="ARBA" id="ARBA00010222"/>
    </source>
</evidence>